<evidence type="ECO:0000259" key="1">
    <source>
        <dbReference type="Pfam" id="PF21544"/>
    </source>
</evidence>
<dbReference type="InterPro" id="IPR011110">
    <property type="entry name" value="Reg_prop"/>
</dbReference>
<dbReference type="EMBL" id="VSSQ01000145">
    <property type="protein sequence ID" value="MPL81100.1"/>
    <property type="molecule type" value="Genomic_DNA"/>
</dbReference>
<feature type="domain" description="PorZ N-terminal beta-propeller" evidence="1">
    <location>
        <begin position="54"/>
        <end position="208"/>
    </location>
</feature>
<protein>
    <recommendedName>
        <fullName evidence="1">PorZ N-terminal beta-propeller domain-containing protein</fullName>
    </recommendedName>
</protein>
<evidence type="ECO:0000313" key="2">
    <source>
        <dbReference type="EMBL" id="MPL81100.1"/>
    </source>
</evidence>
<name>A0A644UPZ4_9ZZZZ</name>
<dbReference type="InterPro" id="IPR048954">
    <property type="entry name" value="PorZ_N"/>
</dbReference>
<organism evidence="2">
    <name type="scientific">bioreactor metagenome</name>
    <dbReference type="NCBI Taxonomy" id="1076179"/>
    <lineage>
        <taxon>unclassified sequences</taxon>
        <taxon>metagenomes</taxon>
        <taxon>ecological metagenomes</taxon>
    </lineage>
</organism>
<sequence>MRIKFSFSIVLAFLLLAPNLLKAQFPNVPIGQWRDHLSYYQTKKLALVEDRILVSAGSAMFFFDPKENSVERFSKVEGLTDAGITQLAYDKNTKSIIVVYENSNIDIIQNDKVYNIPDIKIRSIEGSKMINNITFYNEKAYLSCGFGVVVLDLSRKEIFETYYIGNNSSKINVNNVVIQNDSIYAATVQGLLYAPYNSPSLSTSETWTKYENFNNPNNKEILYLFEFNNKLLIGIENHNTNIDLFEKVNNGFDTVFANQFAYWIKPTNNHIVVKTWGTAPALIIYDTLFQTERVIDTSWFPIKYDWDQKTIIIPEIGDALIIGDELYMAHEREGGLLQLKNFKQNMYTKPIYPNGPLSNDVFSITASNDMIYVAPGGKTIQHAPRGIPANIYHFNRYYWDCLSNFREYENIVKDIVHVSIDPRNPKHIMAASYWNGVVEIMDNKIIKIWDKDNTNNVLSESYGYRIIASEYDMSGNLLVANSLSSTALCYLNYRNEWGNFNTYGMIGQTETLGLLIDQVSGNFYKFLWTSNNKILAINNNGQQVIIDPNNGAKDQSNKINCMVQDKEGEIWIGTDKGIKVIYSLDDIYSTQDNGTSAVTCNNIIYQEEGIAQYLLNFDNINTILCDGGNRKWVGTERNGIFVFSPNGDKQLYHFTAENSPLYSNRVLTMAQDPQTGEIYIGTDRGIISYKAESTAPKEEAGALYVYPNPVRPDYNGTIAIKGFVYDSDVRITDIAGNMVAHVKSIGGQAIWDGKNFKGEKVSSGVYLIFGSASEGKETAVGKILFVR</sequence>
<reference evidence="2" key="1">
    <citation type="submission" date="2019-08" db="EMBL/GenBank/DDBJ databases">
        <authorList>
            <person name="Kucharzyk K."/>
            <person name="Murdoch R.W."/>
            <person name="Higgins S."/>
            <person name="Loffler F."/>
        </authorList>
    </citation>
    <scope>NUCLEOTIDE SEQUENCE</scope>
</reference>
<dbReference type="InterPro" id="IPR011047">
    <property type="entry name" value="Quinoprotein_ADH-like_sf"/>
</dbReference>
<proteinExistence type="predicted"/>
<gene>
    <name evidence="2" type="ORF">SDC9_27009</name>
</gene>
<dbReference type="InterPro" id="IPR015943">
    <property type="entry name" value="WD40/YVTN_repeat-like_dom_sf"/>
</dbReference>
<accession>A0A644UPZ4</accession>
<dbReference type="Pfam" id="PF07494">
    <property type="entry name" value="Reg_prop"/>
    <property type="match status" value="1"/>
</dbReference>
<comment type="caution">
    <text evidence="2">The sequence shown here is derived from an EMBL/GenBank/DDBJ whole genome shotgun (WGS) entry which is preliminary data.</text>
</comment>
<dbReference type="Gene3D" id="2.130.10.10">
    <property type="entry name" value="YVTN repeat-like/Quinoprotein amine dehydrogenase"/>
    <property type="match status" value="2"/>
</dbReference>
<dbReference type="AlphaFoldDB" id="A0A644UPZ4"/>
<dbReference type="SUPFAM" id="SSF50998">
    <property type="entry name" value="Quinoprotein alcohol dehydrogenase-like"/>
    <property type="match status" value="1"/>
</dbReference>
<dbReference type="Pfam" id="PF21544">
    <property type="entry name" value="PorZ_N_b_propeller"/>
    <property type="match status" value="1"/>
</dbReference>